<dbReference type="PANTHER" id="PTHR12888:SF0">
    <property type="entry name" value="PEROXISOME ASSEMBLY PROTEIN 12"/>
    <property type="match status" value="1"/>
</dbReference>
<dbReference type="PANTHER" id="PTHR12888">
    <property type="entry name" value="PEROXISOME ASSEMBLY PROTEIN 12 PEROXIN-12"/>
    <property type="match status" value="1"/>
</dbReference>
<keyword evidence="6" id="KW-0479">Metal-binding</keyword>
<evidence type="ECO:0000256" key="10">
    <source>
        <dbReference type="ARBA" id="ARBA00022989"/>
    </source>
</evidence>
<accession>A0ABM4AST9</accession>
<feature type="region of interest" description="Disordered" evidence="13">
    <location>
        <begin position="307"/>
        <end position="326"/>
    </location>
</feature>
<dbReference type="Pfam" id="PF04757">
    <property type="entry name" value="Pex2_Pex12"/>
    <property type="match status" value="1"/>
</dbReference>
<keyword evidence="12" id="KW-0576">Peroxisome</keyword>
<gene>
    <name evidence="16" type="primary">LOC113395231</name>
</gene>
<keyword evidence="9" id="KW-0653">Protein transport</keyword>
<keyword evidence="7" id="KW-0863">Zinc-finger</keyword>
<organism evidence="15 16">
    <name type="scientific">Vanessa tameamea</name>
    <name type="common">Kamehameha butterfly</name>
    <dbReference type="NCBI Taxonomy" id="334116"/>
    <lineage>
        <taxon>Eukaryota</taxon>
        <taxon>Metazoa</taxon>
        <taxon>Ecdysozoa</taxon>
        <taxon>Arthropoda</taxon>
        <taxon>Hexapoda</taxon>
        <taxon>Insecta</taxon>
        <taxon>Pterygota</taxon>
        <taxon>Neoptera</taxon>
        <taxon>Endopterygota</taxon>
        <taxon>Lepidoptera</taxon>
        <taxon>Glossata</taxon>
        <taxon>Ditrysia</taxon>
        <taxon>Papilionoidea</taxon>
        <taxon>Nymphalidae</taxon>
        <taxon>Nymphalinae</taxon>
        <taxon>Vanessa</taxon>
    </lineage>
</organism>
<evidence type="ECO:0000256" key="3">
    <source>
        <dbReference type="ARBA" id="ARBA00008704"/>
    </source>
</evidence>
<dbReference type="RefSeq" id="XP_064074362.1">
    <property type="nucleotide sequence ID" value="XM_064218292.1"/>
</dbReference>
<keyword evidence="15" id="KW-1185">Reference proteome</keyword>
<feature type="region of interest" description="Disordered" evidence="13">
    <location>
        <begin position="141"/>
        <end position="221"/>
    </location>
</feature>
<dbReference type="InterPro" id="IPR006845">
    <property type="entry name" value="Pex_N"/>
</dbReference>
<keyword evidence="4" id="KW-0813">Transport</keyword>
<evidence type="ECO:0000256" key="8">
    <source>
        <dbReference type="ARBA" id="ARBA00022833"/>
    </source>
</evidence>
<comment type="subcellular location">
    <subcellularLocation>
        <location evidence="1">Peroxisome membrane</location>
        <topology evidence="1">Multi-pass membrane protein</topology>
    </subcellularLocation>
</comment>
<proteinExistence type="inferred from homology"/>
<sequence>MAVYAAHLTRTLQGTPSVFQVVAQEALGGTVKPALRKLVEYVAAVYPNKCGWCERWYDELYLLLDCTLQYHYLKHYAASFSECFYGLFRVPISPSTEFSSGPRLPQNLERGSLALLVLVPYIREKVEKIVDKWREDLEDGRLEQSRRRPQSRRPRVERRALRERGGPAGAAGALRQRPRPRADARAAAARPRAAGRARRPARRHLGRLLPGPLGRPLRGRGGHVPHAVARVQRPRAARGLRRAAAALVGRAPPARTLPPARAAAAAARGGRGAQRVSAVPPALARARRAAGLRLRVLLRVRAAARARGGRVPRDARARRARRPAPPLRRRVGARRIRAETFIQKID</sequence>
<evidence type="ECO:0000256" key="1">
    <source>
        <dbReference type="ARBA" id="ARBA00004585"/>
    </source>
</evidence>
<evidence type="ECO:0000256" key="7">
    <source>
        <dbReference type="ARBA" id="ARBA00022771"/>
    </source>
</evidence>
<evidence type="ECO:0000256" key="12">
    <source>
        <dbReference type="ARBA" id="ARBA00023140"/>
    </source>
</evidence>
<dbReference type="Proteomes" id="UP001652626">
    <property type="component" value="Chromosome 21"/>
</dbReference>
<name>A0ABM4AST9_VANTA</name>
<evidence type="ECO:0000259" key="14">
    <source>
        <dbReference type="Pfam" id="PF04757"/>
    </source>
</evidence>
<dbReference type="InterPro" id="IPR017375">
    <property type="entry name" value="PEX12"/>
</dbReference>
<reference evidence="16" key="1">
    <citation type="submission" date="2025-08" db="UniProtKB">
        <authorList>
            <consortium name="RefSeq"/>
        </authorList>
    </citation>
    <scope>IDENTIFICATION</scope>
    <source>
        <tissue evidence="16">Whole body</tissue>
    </source>
</reference>
<evidence type="ECO:0000256" key="13">
    <source>
        <dbReference type="SAM" id="MobiDB-lite"/>
    </source>
</evidence>
<feature type="domain" description="Pex N-terminal" evidence="14">
    <location>
        <begin position="25"/>
        <end position="161"/>
    </location>
</feature>
<comment type="similarity">
    <text evidence="3">Belongs to the pex2/pex10/pex12 family.</text>
</comment>
<comment type="pathway">
    <text evidence="2">Protein modification; protein ubiquitination.</text>
</comment>
<dbReference type="GeneID" id="113395231"/>
<evidence type="ECO:0000256" key="9">
    <source>
        <dbReference type="ARBA" id="ARBA00022927"/>
    </source>
</evidence>
<evidence type="ECO:0000313" key="16">
    <source>
        <dbReference type="RefSeq" id="XP_064074362.1"/>
    </source>
</evidence>
<keyword evidence="8" id="KW-0862">Zinc</keyword>
<evidence type="ECO:0000256" key="2">
    <source>
        <dbReference type="ARBA" id="ARBA00004906"/>
    </source>
</evidence>
<feature type="compositionally biased region" description="Low complexity" evidence="13">
    <location>
        <begin position="207"/>
        <end position="216"/>
    </location>
</feature>
<keyword evidence="5" id="KW-0812">Transmembrane</keyword>
<evidence type="ECO:0000256" key="6">
    <source>
        <dbReference type="ARBA" id="ARBA00022723"/>
    </source>
</evidence>
<feature type="compositionally biased region" description="Basic residues" evidence="13">
    <location>
        <begin position="193"/>
        <end position="206"/>
    </location>
</feature>
<protein>
    <submittedName>
        <fullName evidence="16">Uncharacterized protein LOC113395231 isoform X1</fullName>
    </submittedName>
</protein>
<feature type="compositionally biased region" description="Basic residues" evidence="13">
    <location>
        <begin position="147"/>
        <end position="156"/>
    </location>
</feature>
<keyword evidence="10" id="KW-1133">Transmembrane helix</keyword>
<evidence type="ECO:0000256" key="4">
    <source>
        <dbReference type="ARBA" id="ARBA00022448"/>
    </source>
</evidence>
<evidence type="ECO:0000313" key="15">
    <source>
        <dbReference type="Proteomes" id="UP001652626"/>
    </source>
</evidence>
<evidence type="ECO:0000256" key="5">
    <source>
        <dbReference type="ARBA" id="ARBA00022692"/>
    </source>
</evidence>
<evidence type="ECO:0000256" key="11">
    <source>
        <dbReference type="ARBA" id="ARBA00023136"/>
    </source>
</evidence>
<keyword evidence="11" id="KW-0472">Membrane</keyword>